<sequence length="242" mass="28461">MAGQLLSDGKYYQIFYKIRDTFHSNTDNDYDEFLHKTDQTLRNIGMYLIENYKTDYYLCPQSKGGNDCEERCKYLNAWLNDKKSIYTSNNKCAFYNKLWQDHIEKLWDKLDESMQSPNKCKRDGDLSNRRFPEDKYSVYCNLSPSDVLSLTCPDKAYANSCTSMLTMTYVIVGIILLYMYFSKFTNLGNKIKNLIKNKIGIANHMDKQHNDELLRSSQNDTMSSINRMYNLSYNSPRTDIFN</sequence>
<dbReference type="Proteomes" id="UP000078560">
    <property type="component" value="Unassembled WGS sequence"/>
</dbReference>
<organism evidence="2 3">
    <name type="scientific">Plasmodium ovale curtisi</name>
    <dbReference type="NCBI Taxonomy" id="864141"/>
    <lineage>
        <taxon>Eukaryota</taxon>
        <taxon>Sar</taxon>
        <taxon>Alveolata</taxon>
        <taxon>Apicomplexa</taxon>
        <taxon>Aconoidasida</taxon>
        <taxon>Haemosporida</taxon>
        <taxon>Plasmodiidae</taxon>
        <taxon>Plasmodium</taxon>
        <taxon>Plasmodium (Plasmodium)</taxon>
    </lineage>
</organism>
<name>A0A1A8W9E9_PLAOA</name>
<dbReference type="AlphaFoldDB" id="A0A1A8W9E9"/>
<keyword evidence="1" id="KW-1133">Transmembrane helix</keyword>
<keyword evidence="1" id="KW-0812">Transmembrane</keyword>
<evidence type="ECO:0000256" key="1">
    <source>
        <dbReference type="SAM" id="Phobius"/>
    </source>
</evidence>
<dbReference type="EMBL" id="FLQU01000774">
    <property type="protein sequence ID" value="SBS89650.1"/>
    <property type="molecule type" value="Genomic_DNA"/>
</dbReference>
<keyword evidence="1" id="KW-0472">Membrane</keyword>
<reference evidence="3" key="1">
    <citation type="submission" date="2016-05" db="EMBL/GenBank/DDBJ databases">
        <authorList>
            <person name="Naeem Raeece"/>
        </authorList>
    </citation>
    <scope>NUCLEOTIDE SEQUENCE [LARGE SCALE GENOMIC DNA]</scope>
</reference>
<evidence type="ECO:0000313" key="2">
    <source>
        <dbReference type="EMBL" id="SBS89650.1"/>
    </source>
</evidence>
<feature type="transmembrane region" description="Helical" evidence="1">
    <location>
        <begin position="162"/>
        <end position="181"/>
    </location>
</feature>
<dbReference type="Pfam" id="PF05795">
    <property type="entry name" value="Plasmodium_Vir"/>
    <property type="match status" value="1"/>
</dbReference>
<accession>A0A1A8W9E9</accession>
<dbReference type="InterPro" id="IPR008780">
    <property type="entry name" value="Plasmodium_Vir"/>
</dbReference>
<gene>
    <name evidence="2" type="ORF">POVCU2_0056260</name>
</gene>
<proteinExistence type="predicted"/>
<evidence type="ECO:0000313" key="3">
    <source>
        <dbReference type="Proteomes" id="UP000078560"/>
    </source>
</evidence>
<protein>
    <submittedName>
        <fullName evidence="2">PIR Superfamily Protein</fullName>
    </submittedName>
</protein>